<comment type="caution">
    <text evidence="5">The sequence shown here is derived from an EMBL/GenBank/DDBJ whole genome shotgun (WGS) entry which is preliminary data.</text>
</comment>
<proteinExistence type="inferred from homology"/>
<evidence type="ECO:0000313" key="5">
    <source>
        <dbReference type="EMBL" id="GIN56813.1"/>
    </source>
</evidence>
<evidence type="ECO:0000256" key="3">
    <source>
        <dbReference type="ARBA" id="ARBA00022448"/>
    </source>
</evidence>
<keyword evidence="6" id="KW-1185">Reference proteome</keyword>
<dbReference type="Pfam" id="PF01547">
    <property type="entry name" value="SBP_bac_1"/>
    <property type="match status" value="1"/>
</dbReference>
<dbReference type="InterPro" id="IPR050490">
    <property type="entry name" value="Bact_solute-bd_prot1"/>
</dbReference>
<dbReference type="RefSeq" id="WP_412931862.1">
    <property type="nucleotide sequence ID" value="NZ_JBFEGE010000007.1"/>
</dbReference>
<keyword evidence="3" id="KW-0813">Transport</keyword>
<evidence type="ECO:0008006" key="7">
    <source>
        <dbReference type="Google" id="ProtNLM"/>
    </source>
</evidence>
<dbReference type="PANTHER" id="PTHR43649:SF31">
    <property type="entry name" value="SN-GLYCEROL-3-PHOSPHATE-BINDING PERIPLASMIC PROTEIN UGPB"/>
    <property type="match status" value="1"/>
</dbReference>
<reference evidence="5 6" key="1">
    <citation type="submission" date="2021-03" db="EMBL/GenBank/DDBJ databases">
        <title>Antimicrobial resistance genes in bacteria isolated from Japanese honey, and their potential for conferring macrolide and lincosamide resistance in the American foulbrood pathogen Paenibacillus larvae.</title>
        <authorList>
            <person name="Okamoto M."/>
            <person name="Kumagai M."/>
            <person name="Kanamori H."/>
            <person name="Takamatsu D."/>
        </authorList>
    </citation>
    <scope>NUCLEOTIDE SEQUENCE [LARGE SCALE GENOMIC DNA]</scope>
    <source>
        <strain evidence="5 6">J8TS2</strain>
    </source>
</reference>
<organism evidence="5 6">
    <name type="scientific">Lederbergia ruris</name>
    <dbReference type="NCBI Taxonomy" id="217495"/>
    <lineage>
        <taxon>Bacteria</taxon>
        <taxon>Bacillati</taxon>
        <taxon>Bacillota</taxon>
        <taxon>Bacilli</taxon>
        <taxon>Bacillales</taxon>
        <taxon>Bacillaceae</taxon>
        <taxon>Lederbergia</taxon>
    </lineage>
</organism>
<accession>A0ABQ4KFR6</accession>
<dbReference type="InterPro" id="IPR006059">
    <property type="entry name" value="SBP"/>
</dbReference>
<evidence type="ECO:0000256" key="2">
    <source>
        <dbReference type="ARBA" id="ARBA00008520"/>
    </source>
</evidence>
<evidence type="ECO:0000256" key="1">
    <source>
        <dbReference type="ARBA" id="ARBA00004196"/>
    </source>
</evidence>
<dbReference type="Proteomes" id="UP000679950">
    <property type="component" value="Unassembled WGS sequence"/>
</dbReference>
<comment type="similarity">
    <text evidence="2">Belongs to the bacterial solute-binding protein 1 family.</text>
</comment>
<evidence type="ECO:0000313" key="6">
    <source>
        <dbReference type="Proteomes" id="UP000679950"/>
    </source>
</evidence>
<dbReference type="SUPFAM" id="SSF53850">
    <property type="entry name" value="Periplasmic binding protein-like II"/>
    <property type="match status" value="1"/>
</dbReference>
<sequence length="437" mass="49998">MMNLLKGSRAVWVVFVFSVLLLGACTTKGAKGPADGDVKNTATELEKDREPVTMNLFLQFDWEYIKEDIENEFPFITVEHIRAAPDEWEDKIAQGVYPDLIWYEGPRRFLEASELELPMDLDPLIEKHNYDLSRFQPEIIETLRSFTDNSELYALPKQTSPYALHYNKTIFDEFGVDYPSDDMTWTEVADLARQVTGERNGVHYYGLLPRAHDRALINYTLLDPDTDEPIIDSTSFIKTFMETFQNIYAIPDNLPENEKDLLDPRSLFGNGQLAMMPIWSSITGMTENPGNVDIATYPSWDEFPNTQPESRSHSIGIASTAQDPDLAFEVLSYLVSDEYLMNKTDFEAPARLPFSDQSLINEYEVDPIYQDLHLEALSKHPFAKGPAKRSKYELTVMNELIPEMITEIAYTQKDVNTVLRETQEKAEALVKDLKANQ</sequence>
<dbReference type="PANTHER" id="PTHR43649">
    <property type="entry name" value="ARABINOSE-BINDING PROTEIN-RELATED"/>
    <property type="match status" value="1"/>
</dbReference>
<evidence type="ECO:0000256" key="4">
    <source>
        <dbReference type="ARBA" id="ARBA00022729"/>
    </source>
</evidence>
<gene>
    <name evidence="5" type="ORF">J8TS2_11320</name>
</gene>
<name>A0ABQ4KFR6_9BACI</name>
<dbReference type="PROSITE" id="PS51257">
    <property type="entry name" value="PROKAR_LIPOPROTEIN"/>
    <property type="match status" value="1"/>
</dbReference>
<keyword evidence="4" id="KW-0732">Signal</keyword>
<dbReference type="Gene3D" id="3.40.190.10">
    <property type="entry name" value="Periplasmic binding protein-like II"/>
    <property type="match status" value="1"/>
</dbReference>
<comment type="subcellular location">
    <subcellularLocation>
        <location evidence="1">Cell envelope</location>
    </subcellularLocation>
</comment>
<dbReference type="EMBL" id="BORB01000007">
    <property type="protein sequence ID" value="GIN56813.1"/>
    <property type="molecule type" value="Genomic_DNA"/>
</dbReference>
<protein>
    <recommendedName>
        <fullName evidence="7">Extracellular solute-binding protein</fullName>
    </recommendedName>
</protein>